<dbReference type="EMBL" id="FZMP01000077">
    <property type="protein sequence ID" value="SNQ60188.1"/>
    <property type="molecule type" value="Genomic_DNA"/>
</dbReference>
<evidence type="ECO:0000256" key="2">
    <source>
        <dbReference type="SAM" id="MobiDB-lite"/>
    </source>
</evidence>
<keyword evidence="1" id="KW-0175">Coiled coil</keyword>
<dbReference type="RefSeq" id="WP_096204438.1">
    <property type="nucleotide sequence ID" value="NZ_FZMP01000077.1"/>
</dbReference>
<dbReference type="Proteomes" id="UP000218615">
    <property type="component" value="Unassembled WGS sequence"/>
</dbReference>
<reference evidence="4" key="1">
    <citation type="submission" date="2017-06" db="EMBL/GenBank/DDBJ databases">
        <authorList>
            <person name="Cremers G."/>
        </authorList>
    </citation>
    <scope>NUCLEOTIDE SEQUENCE [LARGE SCALE GENOMIC DNA]</scope>
</reference>
<dbReference type="OrthoDB" id="147984at2157"/>
<accession>A0A284VLR0</accession>
<name>A0A284VLR0_9EURY</name>
<evidence type="ECO:0000313" key="3">
    <source>
        <dbReference type="EMBL" id="SNQ60188.1"/>
    </source>
</evidence>
<sequence length="226" mass="26400">MSTERDIIIERLEQKLAARDKENAETQEKLRESILIEMEKRFADKIKLRESTLDELRMKFTEKVNDIVEMNKSLRDSILEQQKSGTDALKEAENRMNRIEHRLIELNSSYDGVMKELLDQKSIVQELVVKKKPKEEPPLRTGRTEAPKEEIKPAEKPKPKGEYIIASNYSPKDRRKEQRIIEADDTPPVVAEDKPEGKTQFKKPDVKRSERSKEGVEIYETPKRGR</sequence>
<keyword evidence="4" id="KW-1185">Reference proteome</keyword>
<feature type="compositionally biased region" description="Basic and acidic residues" evidence="2">
    <location>
        <begin position="191"/>
        <end position="226"/>
    </location>
</feature>
<feature type="compositionally biased region" description="Basic and acidic residues" evidence="2">
    <location>
        <begin position="171"/>
        <end position="182"/>
    </location>
</feature>
<protein>
    <submittedName>
        <fullName evidence="3">Uncharacterized protein</fullName>
    </submittedName>
</protein>
<evidence type="ECO:0000256" key="1">
    <source>
        <dbReference type="SAM" id="Coils"/>
    </source>
</evidence>
<feature type="coiled-coil region" evidence="1">
    <location>
        <begin position="82"/>
        <end position="109"/>
    </location>
</feature>
<evidence type="ECO:0000313" key="4">
    <source>
        <dbReference type="Proteomes" id="UP000218615"/>
    </source>
</evidence>
<gene>
    <name evidence="3" type="ORF">MNV_1680006</name>
</gene>
<dbReference type="AlphaFoldDB" id="A0A284VLR0"/>
<feature type="compositionally biased region" description="Basic and acidic residues" evidence="2">
    <location>
        <begin position="133"/>
        <end position="161"/>
    </location>
</feature>
<proteinExistence type="predicted"/>
<organism evidence="3 4">
    <name type="scientific">Candidatus Methanoperedens nitratireducens</name>
    <dbReference type="NCBI Taxonomy" id="1392998"/>
    <lineage>
        <taxon>Archaea</taxon>
        <taxon>Methanobacteriati</taxon>
        <taxon>Methanobacteriota</taxon>
        <taxon>Stenosarchaea group</taxon>
        <taxon>Methanomicrobia</taxon>
        <taxon>Methanosarcinales</taxon>
        <taxon>ANME-2 cluster</taxon>
        <taxon>Candidatus Methanoperedentaceae</taxon>
        <taxon>Candidatus Methanoperedens</taxon>
    </lineage>
</organism>
<feature type="region of interest" description="Disordered" evidence="2">
    <location>
        <begin position="133"/>
        <end position="226"/>
    </location>
</feature>